<keyword evidence="3" id="KW-1185">Reference proteome</keyword>
<name>C3MEZ5_SINFN</name>
<accession>C3MEZ5</accession>
<dbReference type="RefSeq" id="WP_012708749.1">
    <property type="nucleotide sequence ID" value="NC_012587.1"/>
</dbReference>
<dbReference type="STRING" id="394.NGR_c22260"/>
<evidence type="ECO:0000313" key="3">
    <source>
        <dbReference type="Proteomes" id="UP000001054"/>
    </source>
</evidence>
<dbReference type="KEGG" id="rhi:NGR_c22260"/>
<protein>
    <recommendedName>
        <fullName evidence="1">Competence protein CoiA-like N-terminal domain-containing protein</fullName>
    </recommendedName>
</protein>
<dbReference type="Pfam" id="PF25164">
    <property type="entry name" value="CoiA_N"/>
    <property type="match status" value="1"/>
</dbReference>
<proteinExistence type="predicted"/>
<gene>
    <name evidence="2" type="ordered locus">NGR_c22260</name>
</gene>
<dbReference type="OrthoDB" id="4212451at2"/>
<dbReference type="eggNOG" id="COG4469">
    <property type="taxonomic scope" value="Bacteria"/>
</dbReference>
<organism evidence="2 3">
    <name type="scientific">Sinorhizobium fredii (strain NBRC 101917 / NGR234)</name>
    <dbReference type="NCBI Taxonomy" id="394"/>
    <lineage>
        <taxon>Bacteria</taxon>
        <taxon>Pseudomonadati</taxon>
        <taxon>Pseudomonadota</taxon>
        <taxon>Alphaproteobacteria</taxon>
        <taxon>Hyphomicrobiales</taxon>
        <taxon>Rhizobiaceae</taxon>
        <taxon>Sinorhizobium/Ensifer group</taxon>
        <taxon>Sinorhizobium</taxon>
    </lineage>
</organism>
<feature type="domain" description="Competence protein CoiA-like N-terminal" evidence="1">
    <location>
        <begin position="21"/>
        <end position="49"/>
    </location>
</feature>
<sequence>MKYALVEGIRLEATTGVRGNCPGCSSPMIPKCGLKRLHHWAHKSTVACDRWWEPETEWHRGWKNQFPAEWQEIRHIASNGDVHIADVKSASGSVLEFQYSAITPEERAAREAFYGRMVWIVNGNRLKRDLPSFQEALTYAPSAETKARSWLLSDQDSAIIGRWRGGSHPVFLDFGDADFSSPWLPSTGLIWWLTYIPRGRVIATPVHRQSVIDHFLSGTPIRGFGRLKPPPSRRSALPGFEAYRARKDARRWRF</sequence>
<dbReference type="EMBL" id="CP001389">
    <property type="protein sequence ID" value="ACP25986.1"/>
    <property type="molecule type" value="Genomic_DNA"/>
</dbReference>
<dbReference type="InterPro" id="IPR057253">
    <property type="entry name" value="CoiA-like_N"/>
</dbReference>
<dbReference type="AlphaFoldDB" id="C3MEZ5"/>
<evidence type="ECO:0000313" key="2">
    <source>
        <dbReference type="EMBL" id="ACP25986.1"/>
    </source>
</evidence>
<dbReference type="HOGENOM" id="CLU_088871_0_0_5"/>
<dbReference type="Proteomes" id="UP000001054">
    <property type="component" value="Chromosome"/>
</dbReference>
<evidence type="ECO:0000259" key="1">
    <source>
        <dbReference type="Pfam" id="PF25164"/>
    </source>
</evidence>
<reference evidence="2 3" key="1">
    <citation type="journal article" date="2009" name="Appl. Environ. Microbiol.">
        <title>Rhizobium sp. strain NGR234 possesses a remarkable number of secretion systems.</title>
        <authorList>
            <person name="Schmeisser C."/>
            <person name="Liesegang H."/>
            <person name="Krysciak D."/>
            <person name="Bakkou N."/>
            <person name="Le Quere A."/>
            <person name="Wollherr A."/>
            <person name="Heinemeyer I."/>
            <person name="Morgenstern B."/>
            <person name="Pommerening-Roeser A."/>
            <person name="Flores M."/>
            <person name="Palacios R."/>
            <person name="Brenner S."/>
            <person name="Gottschalk G."/>
            <person name="Schmitz R.A."/>
            <person name="Broughton W.J."/>
            <person name="Perret X."/>
            <person name="Strittmatter A.W."/>
            <person name="Streit W.R."/>
        </authorList>
    </citation>
    <scope>NUCLEOTIDE SEQUENCE [LARGE SCALE GENOMIC DNA]</scope>
    <source>
        <strain evidence="3">NBRC 101917 / NGR234</strain>
    </source>
</reference>